<keyword evidence="1" id="KW-1185">Reference proteome</keyword>
<organism evidence="1 2">
    <name type="scientific">Nicotiana tabacum</name>
    <name type="common">Common tobacco</name>
    <dbReference type="NCBI Taxonomy" id="4097"/>
    <lineage>
        <taxon>Eukaryota</taxon>
        <taxon>Viridiplantae</taxon>
        <taxon>Streptophyta</taxon>
        <taxon>Embryophyta</taxon>
        <taxon>Tracheophyta</taxon>
        <taxon>Spermatophyta</taxon>
        <taxon>Magnoliopsida</taxon>
        <taxon>eudicotyledons</taxon>
        <taxon>Gunneridae</taxon>
        <taxon>Pentapetalae</taxon>
        <taxon>asterids</taxon>
        <taxon>lamiids</taxon>
        <taxon>Solanales</taxon>
        <taxon>Solanaceae</taxon>
        <taxon>Nicotianoideae</taxon>
        <taxon>Nicotianeae</taxon>
        <taxon>Nicotiana</taxon>
    </lineage>
</organism>
<sequence length="146" mass="17487">MSDRYKGLIGAVKDLNPNAEHRNCVRHMYQDFRQKHKGKNLKDLVWNAARVSNEVLFKKFLDELENEDKEAREWFNHPERPFNTWTRALFKCHTKCDMLLNNLCESFNRYILDARDKAIITVLEMIKNKLMRRLFKKKSGLRDTKG</sequence>
<reference evidence="1" key="1">
    <citation type="journal article" date="2014" name="Nat. Commun.">
        <title>The tobacco genome sequence and its comparison with those of tomato and potato.</title>
        <authorList>
            <person name="Sierro N."/>
            <person name="Battey J.N."/>
            <person name="Ouadi S."/>
            <person name="Bakaher N."/>
            <person name="Bovet L."/>
            <person name="Willig A."/>
            <person name="Goepfert S."/>
            <person name="Peitsch M.C."/>
            <person name="Ivanov N.V."/>
        </authorList>
    </citation>
    <scope>NUCLEOTIDE SEQUENCE [LARGE SCALE GENOMIC DNA]</scope>
</reference>
<protein>
    <submittedName>
        <fullName evidence="2">Uncharacterized protein LOC107810902</fullName>
    </submittedName>
</protein>
<dbReference type="RefSeq" id="XP_075105838.1">
    <property type="nucleotide sequence ID" value="XM_075249737.1"/>
</dbReference>
<gene>
    <name evidence="2" type="primary">LOC107810902</name>
</gene>
<reference evidence="2" key="2">
    <citation type="submission" date="2025-08" db="UniProtKB">
        <authorList>
            <consortium name="RefSeq"/>
        </authorList>
    </citation>
    <scope>IDENTIFICATION</scope>
    <source>
        <tissue evidence="2">Leaf</tissue>
    </source>
</reference>
<evidence type="ECO:0000313" key="1">
    <source>
        <dbReference type="Proteomes" id="UP000790787"/>
    </source>
</evidence>
<dbReference type="Proteomes" id="UP000790787">
    <property type="component" value="Chromosome 3"/>
</dbReference>
<proteinExistence type="predicted"/>
<accession>A0AC58U8P4</accession>
<evidence type="ECO:0000313" key="2">
    <source>
        <dbReference type="RefSeq" id="XP_075105838.1"/>
    </source>
</evidence>
<name>A0AC58U8P4_TOBAC</name>